<feature type="region of interest" description="Disordered" evidence="1">
    <location>
        <begin position="1"/>
        <end position="35"/>
    </location>
</feature>
<reference evidence="3 4" key="1">
    <citation type="submission" date="2016-10" db="EMBL/GenBank/DDBJ databases">
        <authorList>
            <person name="de Groot N.N."/>
        </authorList>
    </citation>
    <scope>NUCLEOTIDE SEQUENCE [LARGE SCALE GENOMIC DNA]</scope>
    <source>
        <strain evidence="3 4">GAS232</strain>
    </source>
</reference>
<sequence length="168" mass="17950">MAKAAAKKVSATKKSVRRSMPKEGRDPKGGLTEAGRAWYAAKTGANLKPGVKGPPDTPEKMRRKGSFLVRMFTNPRGPMQDAKGRPTRLALSAQAWGEKLPKTMHEAHMLAAEGRRLLAQYHVAKKAAAKIAIAKKSAVKKVSAKKAAAKKSAVKKSASKPAARKAKS</sequence>
<evidence type="ECO:0000259" key="2">
    <source>
        <dbReference type="Pfam" id="PF19846"/>
    </source>
</evidence>
<dbReference type="EMBL" id="LT629690">
    <property type="protein sequence ID" value="SDE88131.1"/>
    <property type="molecule type" value="Genomic_DNA"/>
</dbReference>
<dbReference type="RefSeq" id="WP_197674923.1">
    <property type="nucleotide sequence ID" value="NZ_LT629690.1"/>
</dbReference>
<protein>
    <recommendedName>
        <fullName evidence="2">DUF6321 domain-containing protein</fullName>
    </recommendedName>
</protein>
<feature type="compositionally biased region" description="Basic residues" evidence="1">
    <location>
        <begin position="10"/>
        <end position="19"/>
    </location>
</feature>
<dbReference type="Pfam" id="PF19846">
    <property type="entry name" value="DUF6321"/>
    <property type="match status" value="1"/>
</dbReference>
<accession>A0A1G7GJ55</accession>
<dbReference type="Proteomes" id="UP000182427">
    <property type="component" value="Chromosome I"/>
</dbReference>
<evidence type="ECO:0000256" key="1">
    <source>
        <dbReference type="SAM" id="MobiDB-lite"/>
    </source>
</evidence>
<gene>
    <name evidence="3" type="ORF">SAMN05444167_0714</name>
</gene>
<evidence type="ECO:0000313" key="4">
    <source>
        <dbReference type="Proteomes" id="UP000182427"/>
    </source>
</evidence>
<dbReference type="InterPro" id="IPR046284">
    <property type="entry name" value="DUF6321"/>
</dbReference>
<keyword evidence="4" id="KW-1185">Reference proteome</keyword>
<feature type="domain" description="DUF6321" evidence="2">
    <location>
        <begin position="25"/>
        <end position="96"/>
    </location>
</feature>
<evidence type="ECO:0000313" key="3">
    <source>
        <dbReference type="EMBL" id="SDE88131.1"/>
    </source>
</evidence>
<dbReference type="AlphaFoldDB" id="A0A1G7GJ55"/>
<organism evidence="3 4">
    <name type="scientific">Terriglobus roseus</name>
    <dbReference type="NCBI Taxonomy" id="392734"/>
    <lineage>
        <taxon>Bacteria</taxon>
        <taxon>Pseudomonadati</taxon>
        <taxon>Acidobacteriota</taxon>
        <taxon>Terriglobia</taxon>
        <taxon>Terriglobales</taxon>
        <taxon>Acidobacteriaceae</taxon>
        <taxon>Terriglobus</taxon>
    </lineage>
</organism>
<proteinExistence type="predicted"/>
<feature type="region of interest" description="Disordered" evidence="1">
    <location>
        <begin position="43"/>
        <end position="62"/>
    </location>
</feature>
<feature type="region of interest" description="Disordered" evidence="1">
    <location>
        <begin position="140"/>
        <end position="168"/>
    </location>
</feature>
<name>A0A1G7GJ55_9BACT</name>